<dbReference type="AlphaFoldDB" id="W4QR73"/>
<organism evidence="2 3">
    <name type="scientific">Halalkalibacter akibai (strain ATCC 43226 / DSM 21942 / CIP 109018 / JCM 9157 / 1139)</name>
    <name type="common">Bacillus akibai</name>
    <dbReference type="NCBI Taxonomy" id="1236973"/>
    <lineage>
        <taxon>Bacteria</taxon>
        <taxon>Bacillati</taxon>
        <taxon>Bacillota</taxon>
        <taxon>Bacilli</taxon>
        <taxon>Bacillales</taxon>
        <taxon>Bacillaceae</taxon>
        <taxon>Halalkalibacter</taxon>
    </lineage>
</organism>
<accession>W4QR73</accession>
<dbReference type="InterPro" id="IPR048427">
    <property type="entry name" value="YpoC"/>
</dbReference>
<gene>
    <name evidence="2" type="ORF">JCM9157_1669</name>
</gene>
<evidence type="ECO:0000259" key="1">
    <source>
        <dbReference type="Pfam" id="PF21747"/>
    </source>
</evidence>
<evidence type="ECO:0000313" key="3">
    <source>
        <dbReference type="Proteomes" id="UP000018896"/>
    </source>
</evidence>
<dbReference type="OrthoDB" id="2360594at2"/>
<name>W4QR73_HALA3</name>
<feature type="domain" description="YpoC-like" evidence="1">
    <location>
        <begin position="54"/>
        <end position="163"/>
    </location>
</feature>
<reference evidence="2 3" key="1">
    <citation type="journal article" date="2014" name="Genome Announc.">
        <title>Draft Genome Sequences of Three Alkaliphilic Bacillus Strains, Bacillus wakoensis JCM 9140T, Bacillus akibai JCM 9157T, and Bacillus hemicellulosilyticus JCM 9152T.</title>
        <authorList>
            <person name="Yuki M."/>
            <person name="Oshima K."/>
            <person name="Suda W."/>
            <person name="Oshida Y."/>
            <person name="Kitamura K."/>
            <person name="Iida T."/>
            <person name="Hattori M."/>
            <person name="Ohkuma M."/>
        </authorList>
    </citation>
    <scope>NUCLEOTIDE SEQUENCE [LARGE SCALE GENOMIC DNA]</scope>
    <source>
        <strain evidence="2 3">JCM 9157</strain>
    </source>
</reference>
<proteinExistence type="predicted"/>
<dbReference type="Proteomes" id="UP000018896">
    <property type="component" value="Unassembled WGS sequence"/>
</dbReference>
<dbReference type="EMBL" id="BAUV01000009">
    <property type="protein sequence ID" value="GAE34600.1"/>
    <property type="molecule type" value="Genomic_DNA"/>
</dbReference>
<evidence type="ECO:0000313" key="2">
    <source>
        <dbReference type="EMBL" id="GAE34600.1"/>
    </source>
</evidence>
<comment type="caution">
    <text evidence="2">The sequence shown here is derived from an EMBL/GenBank/DDBJ whole genome shotgun (WGS) entry which is preliminary data.</text>
</comment>
<keyword evidence="3" id="KW-1185">Reference proteome</keyword>
<sequence>MIHIPPAFQQTLFYPNQQLIAPPSTKASFKEICKSIPFYYDLINVEDIQAKKHEFIPLIFQCWEEEELILVNYYRERNLIKVKPIMTTMLAAFIDTLFWLNNKLVEGLKHLPSCIKELVYKPINCIERLEYILSAPSQYHAFIQLKALFLEIKKIYAKYKLLEHKE</sequence>
<protein>
    <recommendedName>
        <fullName evidence="1">YpoC-like domain-containing protein</fullName>
    </recommendedName>
</protein>
<dbReference type="STRING" id="1236973.JCM9157_1669"/>
<dbReference type="eggNOG" id="ENOG5033AMM">
    <property type="taxonomic scope" value="Bacteria"/>
</dbReference>
<dbReference type="Pfam" id="PF21747">
    <property type="entry name" value="YpoC"/>
    <property type="match status" value="1"/>
</dbReference>
<dbReference type="RefSeq" id="WP_052013006.1">
    <property type="nucleotide sequence ID" value="NZ_BAUV01000009.1"/>
</dbReference>